<evidence type="ECO:0000313" key="4">
    <source>
        <dbReference type="Proteomes" id="UP000566276"/>
    </source>
</evidence>
<gene>
    <name evidence="3" type="ORF">HNR35_000231</name>
</gene>
<protein>
    <submittedName>
        <fullName evidence="3">Dipeptidase D</fullName>
        <ecNumber evidence="3">3.4.13.-</ecNumber>
    </submittedName>
</protein>
<comment type="caution">
    <text evidence="3">The sequence shown here is derived from an EMBL/GenBank/DDBJ whole genome shotgun (WGS) entry which is preliminary data.</text>
</comment>
<sequence>MSIVIDSFKEISKIPRCSKNVKGIINFIKEKSKKFGYSFKEDSVGNIVVQIKSNNNIDMSPIILQSHVDMVCEKNESSLHNFKTDPIKIVEENGYLKGVGTTLGADNGVGVAMMLSIMSEANSFPHPDLELLFTVDEEIGLIGALGLDSKLCSGKSLINLDGEEEGYFLVGCAGSRLVEIVFSPQYSLAIKKTKVEILFKGLKGGHSGADIHLDLANSLKLMFFALFEIKANIDFEIESIFGGESSNAIPNEAKALIFINDSDYDLLNKELKLFVFKVKSIYSLENEFDIIVNKKEFSSVKVLDESSKSKLLNMGMGFLHGVQKVENYENKLIKTSLNFSSLFKMKDDYIFTFLIRSLFDSDKEYVFNHLQAISDLSGVASLRIIYDYPSWKSDENSSLLKHLKDVYKEMYLKDANVSLIHAGLETGIISSRLGGGIESVTLGPWIEFPHTTRERVNISSVIRVYDFLKKSLEKFRKF</sequence>
<name>A0ABR6P5F6_9SPIR</name>
<proteinExistence type="predicted"/>
<dbReference type="SUPFAM" id="SSF53187">
    <property type="entry name" value="Zn-dependent exopeptidases"/>
    <property type="match status" value="1"/>
</dbReference>
<keyword evidence="3" id="KW-0645">Protease</keyword>
<keyword evidence="4" id="KW-1185">Reference proteome</keyword>
<dbReference type="Gene3D" id="3.40.630.10">
    <property type="entry name" value="Zn peptidases"/>
    <property type="match status" value="2"/>
</dbReference>
<dbReference type="InterPro" id="IPR011650">
    <property type="entry name" value="Peptidase_M20_dimer"/>
</dbReference>
<evidence type="ECO:0000256" key="1">
    <source>
        <dbReference type="ARBA" id="ARBA00022801"/>
    </source>
</evidence>
<dbReference type="InterPro" id="IPR001160">
    <property type="entry name" value="Peptidase_M20C"/>
</dbReference>
<dbReference type="Proteomes" id="UP000566276">
    <property type="component" value="Unassembled WGS sequence"/>
</dbReference>
<dbReference type="RefSeq" id="WP_183223383.1">
    <property type="nucleotide sequence ID" value="NZ_JACHFA010000001.1"/>
</dbReference>
<dbReference type="GO" id="GO:0016805">
    <property type="term" value="F:dipeptidase activity"/>
    <property type="evidence" value="ECO:0007669"/>
    <property type="project" value="UniProtKB-KW"/>
</dbReference>
<accession>A0ABR6P5F6</accession>
<dbReference type="PRINTS" id="PR00934">
    <property type="entry name" value="XHISDIPTASE"/>
</dbReference>
<dbReference type="PANTHER" id="PTHR43501:SF1">
    <property type="entry name" value="CYTOSOL NON-SPECIFIC DIPEPTIDASE"/>
    <property type="match status" value="1"/>
</dbReference>
<evidence type="ECO:0000259" key="2">
    <source>
        <dbReference type="Pfam" id="PF07687"/>
    </source>
</evidence>
<keyword evidence="1 3" id="KW-0378">Hydrolase</keyword>
<reference evidence="3 4" key="1">
    <citation type="submission" date="2020-08" db="EMBL/GenBank/DDBJ databases">
        <title>Genomic Encyclopedia of Type Strains, Phase IV (KMG-IV): sequencing the most valuable type-strain genomes for metagenomic binning, comparative biology and taxonomic classification.</title>
        <authorList>
            <person name="Goeker M."/>
        </authorList>
    </citation>
    <scope>NUCLEOTIDE SEQUENCE [LARGE SCALE GENOMIC DNA]</scope>
    <source>
        <strain evidence="3 4">DSM 16813</strain>
    </source>
</reference>
<dbReference type="EC" id="3.4.13.-" evidence="3"/>
<dbReference type="InterPro" id="IPR002933">
    <property type="entry name" value="Peptidase_M20"/>
</dbReference>
<dbReference type="Pfam" id="PF07687">
    <property type="entry name" value="M20_dimer"/>
    <property type="match status" value="1"/>
</dbReference>
<organism evidence="3 4">
    <name type="scientific">Borreliella spielmanii</name>
    <dbReference type="NCBI Taxonomy" id="88916"/>
    <lineage>
        <taxon>Bacteria</taxon>
        <taxon>Pseudomonadati</taxon>
        <taxon>Spirochaetota</taxon>
        <taxon>Spirochaetia</taxon>
        <taxon>Spirochaetales</taxon>
        <taxon>Borreliaceae</taxon>
        <taxon>Borreliella</taxon>
    </lineage>
</organism>
<feature type="domain" description="Peptidase M20 dimerisation" evidence="2">
    <location>
        <begin position="200"/>
        <end position="279"/>
    </location>
</feature>
<dbReference type="EMBL" id="JACHFA010000001">
    <property type="protein sequence ID" value="MBB6031267.1"/>
    <property type="molecule type" value="Genomic_DNA"/>
</dbReference>
<dbReference type="PANTHER" id="PTHR43501">
    <property type="entry name" value="CYTOSOL NON-SPECIFIC DIPEPTIDASE"/>
    <property type="match status" value="1"/>
</dbReference>
<evidence type="ECO:0000313" key="3">
    <source>
        <dbReference type="EMBL" id="MBB6031267.1"/>
    </source>
</evidence>
<dbReference type="PIRSF" id="PIRSF016599">
    <property type="entry name" value="Xaa-His_dipept"/>
    <property type="match status" value="1"/>
</dbReference>
<keyword evidence="3" id="KW-0224">Dipeptidase</keyword>
<dbReference type="Pfam" id="PF01546">
    <property type="entry name" value="Peptidase_M20"/>
    <property type="match status" value="1"/>
</dbReference>
<dbReference type="NCBIfam" id="TIGR01893">
    <property type="entry name" value="aa-his-dipept"/>
    <property type="match status" value="1"/>
</dbReference>